<dbReference type="InterPro" id="IPR013325">
    <property type="entry name" value="RNA_pol_sigma_r2"/>
</dbReference>
<organism evidence="6 7">
    <name type="scientific">Breznakia pachnodae</name>
    <dbReference type="NCBI Taxonomy" id="265178"/>
    <lineage>
        <taxon>Bacteria</taxon>
        <taxon>Bacillati</taxon>
        <taxon>Bacillota</taxon>
        <taxon>Erysipelotrichia</taxon>
        <taxon>Erysipelotrichales</taxon>
        <taxon>Erysipelotrichaceae</taxon>
        <taxon>Breznakia</taxon>
    </lineage>
</organism>
<dbReference type="Pfam" id="PF04542">
    <property type="entry name" value="Sigma70_r2"/>
    <property type="match status" value="1"/>
</dbReference>
<protein>
    <submittedName>
        <fullName evidence="6">RNA polymerase sigma factor (Sigma-70 family)</fullName>
    </submittedName>
</protein>
<dbReference type="InterPro" id="IPR036388">
    <property type="entry name" value="WH-like_DNA-bd_sf"/>
</dbReference>
<dbReference type="PANTHER" id="PTHR43133:SF51">
    <property type="entry name" value="RNA POLYMERASE SIGMA FACTOR"/>
    <property type="match status" value="1"/>
</dbReference>
<evidence type="ECO:0000256" key="4">
    <source>
        <dbReference type="ARBA" id="ARBA00023163"/>
    </source>
</evidence>
<keyword evidence="2" id="KW-0805">Transcription regulation</keyword>
<dbReference type="PANTHER" id="PTHR43133">
    <property type="entry name" value="RNA POLYMERASE ECF-TYPE SIGMA FACTO"/>
    <property type="match status" value="1"/>
</dbReference>
<keyword evidence="3" id="KW-0731">Sigma factor</keyword>
<evidence type="ECO:0000313" key="6">
    <source>
        <dbReference type="EMBL" id="MDQ0360731.1"/>
    </source>
</evidence>
<evidence type="ECO:0000259" key="5">
    <source>
        <dbReference type="Pfam" id="PF04542"/>
    </source>
</evidence>
<reference evidence="6 7" key="1">
    <citation type="submission" date="2023-07" db="EMBL/GenBank/DDBJ databases">
        <title>Genomic Encyclopedia of Type Strains, Phase IV (KMG-IV): sequencing the most valuable type-strain genomes for metagenomic binning, comparative biology and taxonomic classification.</title>
        <authorList>
            <person name="Goeker M."/>
        </authorList>
    </citation>
    <scope>NUCLEOTIDE SEQUENCE [LARGE SCALE GENOMIC DNA]</scope>
    <source>
        <strain evidence="6 7">DSM 16784</strain>
    </source>
</reference>
<keyword evidence="4" id="KW-0804">Transcription</keyword>
<keyword evidence="7" id="KW-1185">Reference proteome</keyword>
<dbReference type="Gene3D" id="1.10.1740.10">
    <property type="match status" value="1"/>
</dbReference>
<dbReference type="InterPro" id="IPR007627">
    <property type="entry name" value="RNA_pol_sigma70_r2"/>
</dbReference>
<proteinExistence type="inferred from homology"/>
<dbReference type="NCBIfam" id="TIGR02937">
    <property type="entry name" value="sigma70-ECF"/>
    <property type="match status" value="1"/>
</dbReference>
<dbReference type="SUPFAM" id="SSF88946">
    <property type="entry name" value="Sigma2 domain of RNA polymerase sigma factors"/>
    <property type="match status" value="1"/>
</dbReference>
<dbReference type="Gene3D" id="1.10.10.10">
    <property type="entry name" value="Winged helix-like DNA-binding domain superfamily/Winged helix DNA-binding domain"/>
    <property type="match status" value="1"/>
</dbReference>
<sequence>MKNILDEKYIVRLKENDKEAFEKVFSHYKNQVYLYALSITKSEADAEDITQNVFIKVLKEIKQLKDVKAFRFWINRIAYRESLDYMKRHKKMTYLPEETLISNFKEDKKSNMELYNKEIVEIVKNEIEGLSNKYMPIAILYYLEEFSVREISEISSIPISTIRDRIKVISKKVSTTLKEKGYTSNHYYSIAGVPIILFVLEKIAKDNMLSKEASAEVWEGVQRELQFTNPSKVHNIVKGISVKSIVTLVSVGTLISVVLISAYMMQNTSEHNTNPFSMSSLSIMFSKYMSREDHYINEIHYDETFVRYEVEVEVLLAKDVKEEDIKITFNNEIQDFEFIDNHIVFYAKENGEYEIKVKRDISRFEITNIDRELPILMFVETFDHYTILHIDDEYNHLDYDNSYVNYSNQKYYFSKSHKLEEKFTEEYVVVLQDKTGKKVTYEINK</sequence>
<dbReference type="RefSeq" id="WP_307406853.1">
    <property type="nucleotide sequence ID" value="NZ_JAUSUR010000002.1"/>
</dbReference>
<dbReference type="InterPro" id="IPR014284">
    <property type="entry name" value="RNA_pol_sigma-70_dom"/>
</dbReference>
<gene>
    <name evidence="6" type="ORF">J2S15_001476</name>
</gene>
<comment type="similarity">
    <text evidence="1">Belongs to the sigma-70 factor family. ECF subfamily.</text>
</comment>
<dbReference type="SUPFAM" id="SSF88659">
    <property type="entry name" value="Sigma3 and sigma4 domains of RNA polymerase sigma factors"/>
    <property type="match status" value="1"/>
</dbReference>
<dbReference type="InterPro" id="IPR013324">
    <property type="entry name" value="RNA_pol_sigma_r3/r4-like"/>
</dbReference>
<name>A0ABU0E1N9_9FIRM</name>
<comment type="caution">
    <text evidence="6">The sequence shown here is derived from an EMBL/GenBank/DDBJ whole genome shotgun (WGS) entry which is preliminary data.</text>
</comment>
<dbReference type="Proteomes" id="UP001230220">
    <property type="component" value="Unassembled WGS sequence"/>
</dbReference>
<dbReference type="EMBL" id="JAUSUR010000002">
    <property type="protein sequence ID" value="MDQ0360731.1"/>
    <property type="molecule type" value="Genomic_DNA"/>
</dbReference>
<evidence type="ECO:0000256" key="2">
    <source>
        <dbReference type="ARBA" id="ARBA00023015"/>
    </source>
</evidence>
<evidence type="ECO:0000313" key="7">
    <source>
        <dbReference type="Proteomes" id="UP001230220"/>
    </source>
</evidence>
<evidence type="ECO:0000256" key="1">
    <source>
        <dbReference type="ARBA" id="ARBA00010641"/>
    </source>
</evidence>
<dbReference type="InterPro" id="IPR039425">
    <property type="entry name" value="RNA_pol_sigma-70-like"/>
</dbReference>
<accession>A0ABU0E1N9</accession>
<feature type="domain" description="RNA polymerase sigma-70 region 2" evidence="5">
    <location>
        <begin position="25"/>
        <end position="91"/>
    </location>
</feature>
<evidence type="ECO:0000256" key="3">
    <source>
        <dbReference type="ARBA" id="ARBA00023082"/>
    </source>
</evidence>